<dbReference type="Proteomes" id="UP000285301">
    <property type="component" value="Unassembled WGS sequence"/>
</dbReference>
<dbReference type="EMBL" id="NCKU01003855">
    <property type="protein sequence ID" value="RWS06827.1"/>
    <property type="molecule type" value="Genomic_DNA"/>
</dbReference>
<evidence type="ECO:0000256" key="3">
    <source>
        <dbReference type="ARBA" id="ARBA00023242"/>
    </source>
</evidence>
<sequence>MNEYSTRLSRESIASSDRRNDSYLYSSFAPSSSSFIDHTTNGGGGGYLQQQHRSSHLLPLNALESSVNYFQTVNNETTANVCNDSLNYNSFANNALNDSSYCGERGWQQQQPSLNGYNNASTANMMTTNVNNTSTAKQMVKDSYMLMNGAKTKKKKVNRKKDVSKPPKPVSAYAHFFREKQTEIKSKNPDASFGEVSKIVASEWESLPNETKVIYKRKADQEKQEYLRTLATLKANVVAGNVNDNTASASNDVSANFKNEMSQQSHDSMQAQAISQQTPSELNTFMNAEDAWISELEANIVWTPFPDEINFNANNQQQCSANEISDNRCIRLGCLNTPCEDPQWDNEYCSNACAVSHCKDVFDAWLEARQSSVTSD</sequence>
<proteinExistence type="predicted"/>
<comment type="caution">
    <text evidence="6">The sequence shown here is derived from an EMBL/GenBank/DDBJ whole genome shotgun (WGS) entry which is preliminary data.</text>
</comment>
<dbReference type="PANTHER" id="PTHR45781:SF1">
    <property type="entry name" value="HMG BOX DOMAIN-CONTAINING PROTEIN"/>
    <property type="match status" value="1"/>
</dbReference>
<name>A0A3S3PEK1_9ACAR</name>
<dbReference type="GO" id="GO:0031490">
    <property type="term" value="F:chromatin DNA binding"/>
    <property type="evidence" value="ECO:0007669"/>
    <property type="project" value="TreeGrafter"/>
</dbReference>
<protein>
    <recommendedName>
        <fullName evidence="5">HMG box domain-containing protein</fullName>
    </recommendedName>
</protein>
<accession>A0A3S3PEK1</accession>
<gene>
    <name evidence="6" type="ORF">B4U79_08817</name>
</gene>
<dbReference type="InterPro" id="IPR051365">
    <property type="entry name" value="TOX_HMG-box_domain"/>
</dbReference>
<dbReference type="Pfam" id="PF00505">
    <property type="entry name" value="HMG_box"/>
    <property type="match status" value="1"/>
</dbReference>
<dbReference type="InterPro" id="IPR009071">
    <property type="entry name" value="HMG_box_dom"/>
</dbReference>
<dbReference type="InterPro" id="IPR036910">
    <property type="entry name" value="HMG_box_dom_sf"/>
</dbReference>
<organism evidence="6 7">
    <name type="scientific">Dinothrombium tinctorium</name>
    <dbReference type="NCBI Taxonomy" id="1965070"/>
    <lineage>
        <taxon>Eukaryota</taxon>
        <taxon>Metazoa</taxon>
        <taxon>Ecdysozoa</taxon>
        <taxon>Arthropoda</taxon>
        <taxon>Chelicerata</taxon>
        <taxon>Arachnida</taxon>
        <taxon>Acari</taxon>
        <taxon>Acariformes</taxon>
        <taxon>Trombidiformes</taxon>
        <taxon>Prostigmata</taxon>
        <taxon>Anystina</taxon>
        <taxon>Parasitengona</taxon>
        <taxon>Trombidioidea</taxon>
        <taxon>Trombidiidae</taxon>
        <taxon>Dinothrombium</taxon>
    </lineage>
</organism>
<evidence type="ECO:0000313" key="7">
    <source>
        <dbReference type="Proteomes" id="UP000285301"/>
    </source>
</evidence>
<feature type="domain" description="HMG box" evidence="5">
    <location>
        <begin position="166"/>
        <end position="234"/>
    </location>
</feature>
<evidence type="ECO:0000256" key="1">
    <source>
        <dbReference type="ARBA" id="ARBA00004123"/>
    </source>
</evidence>
<evidence type="ECO:0000259" key="5">
    <source>
        <dbReference type="PROSITE" id="PS50118"/>
    </source>
</evidence>
<dbReference type="GO" id="GO:0006357">
    <property type="term" value="P:regulation of transcription by RNA polymerase II"/>
    <property type="evidence" value="ECO:0007669"/>
    <property type="project" value="TreeGrafter"/>
</dbReference>
<keyword evidence="2 4" id="KW-0238">DNA-binding</keyword>
<dbReference type="AlphaFoldDB" id="A0A3S3PEK1"/>
<keyword evidence="3 4" id="KW-0539">Nucleus</keyword>
<dbReference type="PROSITE" id="PS50118">
    <property type="entry name" value="HMG_BOX_2"/>
    <property type="match status" value="1"/>
</dbReference>
<dbReference type="STRING" id="1965070.A0A3S3PEK1"/>
<dbReference type="PANTHER" id="PTHR45781">
    <property type="entry name" value="AGAP000281-PA"/>
    <property type="match status" value="1"/>
</dbReference>
<evidence type="ECO:0000313" key="6">
    <source>
        <dbReference type="EMBL" id="RWS06827.1"/>
    </source>
</evidence>
<evidence type="ECO:0000256" key="2">
    <source>
        <dbReference type="ARBA" id="ARBA00023125"/>
    </source>
</evidence>
<dbReference type="Gene3D" id="1.10.30.10">
    <property type="entry name" value="High mobility group box domain"/>
    <property type="match status" value="1"/>
</dbReference>
<dbReference type="OrthoDB" id="10027956at2759"/>
<dbReference type="SUPFAM" id="SSF47095">
    <property type="entry name" value="HMG-box"/>
    <property type="match status" value="1"/>
</dbReference>
<comment type="subcellular location">
    <subcellularLocation>
        <location evidence="1">Nucleus</location>
    </subcellularLocation>
</comment>
<keyword evidence="7" id="KW-1185">Reference proteome</keyword>
<dbReference type="GO" id="GO:0005634">
    <property type="term" value="C:nucleus"/>
    <property type="evidence" value="ECO:0007669"/>
    <property type="project" value="UniProtKB-SubCell"/>
</dbReference>
<dbReference type="SMART" id="SM00398">
    <property type="entry name" value="HMG"/>
    <property type="match status" value="1"/>
</dbReference>
<feature type="DNA-binding region" description="HMG box" evidence="4">
    <location>
        <begin position="166"/>
        <end position="234"/>
    </location>
</feature>
<reference evidence="6 7" key="1">
    <citation type="journal article" date="2018" name="Gigascience">
        <title>Genomes of trombidid mites reveal novel predicted allergens and laterally-transferred genes associated with secondary metabolism.</title>
        <authorList>
            <person name="Dong X."/>
            <person name="Chaisiri K."/>
            <person name="Xia D."/>
            <person name="Armstrong S.D."/>
            <person name="Fang Y."/>
            <person name="Donnelly M.J."/>
            <person name="Kadowaki T."/>
            <person name="McGarry J.W."/>
            <person name="Darby A.C."/>
            <person name="Makepeace B.L."/>
        </authorList>
    </citation>
    <scope>NUCLEOTIDE SEQUENCE [LARGE SCALE GENOMIC DNA]</scope>
    <source>
        <strain evidence="6">UoL-WK</strain>
    </source>
</reference>
<evidence type="ECO:0000256" key="4">
    <source>
        <dbReference type="PROSITE-ProRule" id="PRU00267"/>
    </source>
</evidence>